<dbReference type="Proteomes" id="UP000028837">
    <property type="component" value="Unassembled WGS sequence"/>
</dbReference>
<feature type="compositionally biased region" description="Low complexity" evidence="1">
    <location>
        <begin position="89"/>
        <end position="104"/>
    </location>
</feature>
<organism evidence="3 4">
    <name type="scientific">Toxoplasma gondii GAB2-2007-GAL-DOM2</name>
    <dbReference type="NCBI Taxonomy" id="1130820"/>
    <lineage>
        <taxon>Eukaryota</taxon>
        <taxon>Sar</taxon>
        <taxon>Alveolata</taxon>
        <taxon>Apicomplexa</taxon>
        <taxon>Conoidasida</taxon>
        <taxon>Coccidia</taxon>
        <taxon>Eucoccidiorida</taxon>
        <taxon>Eimeriorina</taxon>
        <taxon>Sarcocystidae</taxon>
        <taxon>Toxoplasma</taxon>
    </lineage>
</organism>
<evidence type="ECO:0000313" key="4">
    <source>
        <dbReference type="Proteomes" id="UP000028837"/>
    </source>
</evidence>
<feature type="compositionally biased region" description="Basic residues" evidence="1">
    <location>
        <begin position="489"/>
        <end position="506"/>
    </location>
</feature>
<reference evidence="3 4" key="1">
    <citation type="submission" date="2014-02" db="EMBL/GenBank/DDBJ databases">
        <authorList>
            <person name="Sibley D."/>
            <person name="Venepally P."/>
            <person name="Karamycheva S."/>
            <person name="Hadjithomas M."/>
            <person name="Khan A."/>
            <person name="Brunk B."/>
            <person name="Roos D."/>
            <person name="Caler E."/>
            <person name="Lorenzi H."/>
        </authorList>
    </citation>
    <scope>NUCLEOTIDE SEQUENCE [LARGE SCALE GENOMIC DNA]</scope>
    <source>
        <strain evidence="3 4">GAB2-2007-GAL-DOM2</strain>
    </source>
</reference>
<feature type="compositionally biased region" description="Low complexity" evidence="1">
    <location>
        <begin position="45"/>
        <end position="82"/>
    </location>
</feature>
<evidence type="ECO:0000256" key="1">
    <source>
        <dbReference type="SAM" id="MobiDB-lite"/>
    </source>
</evidence>
<feature type="region of interest" description="Disordered" evidence="1">
    <location>
        <begin position="485"/>
        <end position="555"/>
    </location>
</feature>
<dbReference type="VEuPathDB" id="ToxoDB:TGDOM2_228050"/>
<dbReference type="EMBL" id="AHZU02000387">
    <property type="protein sequence ID" value="KFG45002.1"/>
    <property type="molecule type" value="Genomic_DNA"/>
</dbReference>
<dbReference type="OrthoDB" id="10371730at2759"/>
<feature type="region of interest" description="Disordered" evidence="1">
    <location>
        <begin position="43"/>
        <end position="134"/>
    </location>
</feature>
<name>A0A086KKT4_TOXGO</name>
<sequence length="555" mass="60575">MDSPRLFVRLRSSFFLLFFLGLLLGPSLWLAPAASWLFPPRAATKNGKSSSSSSPNPVSPLVSSGSLSEPSQTGVSPSPSASSDDRASEGSSSSAAPPASVHSATTKQQSAPSGASRPQVPSLPAPLAVPSHPGSRTEIEKAMLTKIVADLLTHQANRLSFKVLDDAQIRTAAPYVILDHIVGGYRAALSDLKLVLPPLSTLDLAVELLPHFVWKGFWTDLEEDPLHAASVEHKLFDWTHPPLLSTPSFGGPLTAQEADEFPETEHGLYLRKMADQFVSTLKPGLLNISEEELQPLKHPLARQLFVVQRIREQVGARLSKNLGTKFLQHAAADAGSGVSTPEASPTLWSKLARVFQRMRAWEKRGTSEDEMGGEIRPHRRATQLNIRVESIPTRDVNLLLEYAAAVSVLQRLQHPGAQGLLPGNRSLEGLIDGKQEAEVARTAQAAKMWRDKKRAQHLRTIYCVQLLVLSVAALAVAWSYRGGDETNAARKRKRPKIPKRRKRNKIRGAVNHPKRTGESDSPEFANAQSSEESDIEPAGHLQLGMKQKVSPLKTF</sequence>
<keyword evidence="2" id="KW-1133">Transmembrane helix</keyword>
<feature type="transmembrane region" description="Helical" evidence="2">
    <location>
        <begin position="464"/>
        <end position="483"/>
    </location>
</feature>
<evidence type="ECO:0000313" key="3">
    <source>
        <dbReference type="EMBL" id="KFG45002.1"/>
    </source>
</evidence>
<keyword evidence="2" id="KW-0472">Membrane</keyword>
<dbReference type="AlphaFoldDB" id="A0A086KKT4"/>
<gene>
    <name evidence="3" type="ORF">TGDOM2_228050</name>
</gene>
<evidence type="ECO:0000256" key="2">
    <source>
        <dbReference type="SAM" id="Phobius"/>
    </source>
</evidence>
<accession>A0A086KKT4</accession>
<protein>
    <submittedName>
        <fullName evidence="3">Putative transmembrane protein</fullName>
    </submittedName>
</protein>
<comment type="caution">
    <text evidence="3">The sequence shown here is derived from an EMBL/GenBank/DDBJ whole genome shotgun (WGS) entry which is preliminary data.</text>
</comment>
<proteinExistence type="predicted"/>
<keyword evidence="2 3" id="KW-0812">Transmembrane</keyword>